<protein>
    <submittedName>
        <fullName evidence="2">Uncharacterized protein</fullName>
    </submittedName>
</protein>
<accession>A0A4Z2F6U2</accession>
<dbReference type="AlphaFoldDB" id="A0A4Z2F6U2"/>
<proteinExistence type="predicted"/>
<sequence>MAKFTLRTERRFMSGGRHHRLPAVVSGAGRRDDGRVSSSRNTHERDEVGVGLAGLAWASAWSAAV</sequence>
<feature type="region of interest" description="Disordered" evidence="1">
    <location>
        <begin position="17"/>
        <end position="45"/>
    </location>
</feature>
<feature type="compositionally biased region" description="Basic and acidic residues" evidence="1">
    <location>
        <begin position="29"/>
        <end position="45"/>
    </location>
</feature>
<evidence type="ECO:0000256" key="1">
    <source>
        <dbReference type="SAM" id="MobiDB-lite"/>
    </source>
</evidence>
<name>A0A4Z2F6U2_9TELE</name>
<evidence type="ECO:0000313" key="3">
    <source>
        <dbReference type="Proteomes" id="UP000314294"/>
    </source>
</evidence>
<reference evidence="2 3" key="1">
    <citation type="submission" date="2019-03" db="EMBL/GenBank/DDBJ databases">
        <title>First draft genome of Liparis tanakae, snailfish: a comprehensive survey of snailfish specific genes.</title>
        <authorList>
            <person name="Kim W."/>
            <person name="Song I."/>
            <person name="Jeong J.-H."/>
            <person name="Kim D."/>
            <person name="Kim S."/>
            <person name="Ryu S."/>
            <person name="Song J.Y."/>
            <person name="Lee S.K."/>
        </authorList>
    </citation>
    <scope>NUCLEOTIDE SEQUENCE [LARGE SCALE GENOMIC DNA]</scope>
    <source>
        <tissue evidence="2">Muscle</tissue>
    </source>
</reference>
<dbReference type="EMBL" id="SRLO01001608">
    <property type="protein sequence ID" value="TNN36511.1"/>
    <property type="molecule type" value="Genomic_DNA"/>
</dbReference>
<comment type="caution">
    <text evidence="2">The sequence shown here is derived from an EMBL/GenBank/DDBJ whole genome shotgun (WGS) entry which is preliminary data.</text>
</comment>
<keyword evidence="3" id="KW-1185">Reference proteome</keyword>
<evidence type="ECO:0000313" key="2">
    <source>
        <dbReference type="EMBL" id="TNN36511.1"/>
    </source>
</evidence>
<organism evidence="2 3">
    <name type="scientific">Liparis tanakae</name>
    <name type="common">Tanaka's snailfish</name>
    <dbReference type="NCBI Taxonomy" id="230148"/>
    <lineage>
        <taxon>Eukaryota</taxon>
        <taxon>Metazoa</taxon>
        <taxon>Chordata</taxon>
        <taxon>Craniata</taxon>
        <taxon>Vertebrata</taxon>
        <taxon>Euteleostomi</taxon>
        <taxon>Actinopterygii</taxon>
        <taxon>Neopterygii</taxon>
        <taxon>Teleostei</taxon>
        <taxon>Neoteleostei</taxon>
        <taxon>Acanthomorphata</taxon>
        <taxon>Eupercaria</taxon>
        <taxon>Perciformes</taxon>
        <taxon>Cottioidei</taxon>
        <taxon>Cottales</taxon>
        <taxon>Liparidae</taxon>
        <taxon>Liparis</taxon>
    </lineage>
</organism>
<gene>
    <name evidence="2" type="ORF">EYF80_053321</name>
</gene>
<dbReference type="Proteomes" id="UP000314294">
    <property type="component" value="Unassembled WGS sequence"/>
</dbReference>